<proteinExistence type="inferred from homology"/>
<keyword evidence="3" id="KW-0731">Sigma factor</keyword>
<dbReference type="GO" id="GO:0006352">
    <property type="term" value="P:DNA-templated transcription initiation"/>
    <property type="evidence" value="ECO:0007669"/>
    <property type="project" value="InterPro"/>
</dbReference>
<dbReference type="Proteomes" id="UP000199532">
    <property type="component" value="Unassembled WGS sequence"/>
</dbReference>
<dbReference type="EMBL" id="FNXY01000008">
    <property type="protein sequence ID" value="SEJ48045.1"/>
    <property type="molecule type" value="Genomic_DNA"/>
</dbReference>
<feature type="domain" description="RNA polymerase sigma-70 region 2" evidence="5">
    <location>
        <begin position="26"/>
        <end position="95"/>
    </location>
</feature>
<dbReference type="InterPro" id="IPR036388">
    <property type="entry name" value="WH-like_DNA-bd_sf"/>
</dbReference>
<dbReference type="PANTHER" id="PTHR43133:SF46">
    <property type="entry name" value="RNA POLYMERASE SIGMA-70 FACTOR ECF SUBFAMILY"/>
    <property type="match status" value="1"/>
</dbReference>
<keyword evidence="4" id="KW-0804">Transcription</keyword>
<evidence type="ECO:0000256" key="1">
    <source>
        <dbReference type="ARBA" id="ARBA00010641"/>
    </source>
</evidence>
<dbReference type="InterPro" id="IPR013325">
    <property type="entry name" value="RNA_pol_sigma_r2"/>
</dbReference>
<evidence type="ECO:0000256" key="4">
    <source>
        <dbReference type="ARBA" id="ARBA00023163"/>
    </source>
</evidence>
<dbReference type="InterPro" id="IPR013249">
    <property type="entry name" value="RNA_pol_sigma70_r4_t2"/>
</dbReference>
<dbReference type="SUPFAM" id="SSF88946">
    <property type="entry name" value="Sigma2 domain of RNA polymerase sigma factors"/>
    <property type="match status" value="1"/>
</dbReference>
<evidence type="ECO:0000256" key="2">
    <source>
        <dbReference type="ARBA" id="ARBA00023015"/>
    </source>
</evidence>
<reference evidence="7 8" key="1">
    <citation type="submission" date="2016-10" db="EMBL/GenBank/DDBJ databases">
        <authorList>
            <person name="de Groot N.N."/>
        </authorList>
    </citation>
    <scope>NUCLEOTIDE SEQUENCE [LARGE SCALE GENOMIC DNA]</scope>
    <source>
        <strain evidence="7 8">DSM 19938</strain>
    </source>
</reference>
<keyword evidence="8" id="KW-1185">Reference proteome</keyword>
<dbReference type="AlphaFoldDB" id="A0A1H6ZGT2"/>
<dbReference type="InterPro" id="IPR039425">
    <property type="entry name" value="RNA_pol_sigma-70-like"/>
</dbReference>
<accession>A0A1H6ZGT2</accession>
<evidence type="ECO:0000259" key="6">
    <source>
        <dbReference type="Pfam" id="PF08281"/>
    </source>
</evidence>
<dbReference type="InterPro" id="IPR013324">
    <property type="entry name" value="RNA_pol_sigma_r3/r4-like"/>
</dbReference>
<evidence type="ECO:0000313" key="7">
    <source>
        <dbReference type="EMBL" id="SEJ48045.1"/>
    </source>
</evidence>
<dbReference type="Gene3D" id="1.10.10.10">
    <property type="entry name" value="Winged helix-like DNA-binding domain superfamily/Winged helix DNA-binding domain"/>
    <property type="match status" value="1"/>
</dbReference>
<evidence type="ECO:0000256" key="3">
    <source>
        <dbReference type="ARBA" id="ARBA00023082"/>
    </source>
</evidence>
<sequence length="186" mass="22065">MNKPIFSDEELLKLVAEDNTEAFKILFDQYYNTIVRVLMRFSQDPEQVKDWVQEIYVKLWESRKTLDIESIGNFKAYFIVIARNHAIKHYTKRKKLELVSHYELTDYDVSDNNLVESLEHAELMHAYQKALSKLPYKAKEAYFLNREKGLTYTKISEELGISIKTVEAQISRVMAFLRQELVVYLR</sequence>
<protein>
    <submittedName>
        <fullName evidence="7">RNA polymerase sigma-70 factor, ECF subfamily</fullName>
    </submittedName>
</protein>
<organism evidence="7 8">
    <name type="scientific">Dyadobacter koreensis</name>
    <dbReference type="NCBI Taxonomy" id="408657"/>
    <lineage>
        <taxon>Bacteria</taxon>
        <taxon>Pseudomonadati</taxon>
        <taxon>Bacteroidota</taxon>
        <taxon>Cytophagia</taxon>
        <taxon>Cytophagales</taxon>
        <taxon>Spirosomataceae</taxon>
        <taxon>Dyadobacter</taxon>
    </lineage>
</organism>
<evidence type="ECO:0000259" key="5">
    <source>
        <dbReference type="Pfam" id="PF04542"/>
    </source>
</evidence>
<comment type="similarity">
    <text evidence="1">Belongs to the sigma-70 factor family. ECF subfamily.</text>
</comment>
<keyword evidence="2" id="KW-0805">Transcription regulation</keyword>
<feature type="domain" description="RNA polymerase sigma factor 70 region 4 type 2" evidence="6">
    <location>
        <begin position="126"/>
        <end position="177"/>
    </location>
</feature>
<dbReference type="STRING" id="408657.SAMN04487995_4911"/>
<dbReference type="OrthoDB" id="1524280at2"/>
<dbReference type="NCBIfam" id="TIGR02937">
    <property type="entry name" value="sigma70-ECF"/>
    <property type="match status" value="1"/>
</dbReference>
<dbReference type="Gene3D" id="1.10.1740.10">
    <property type="match status" value="1"/>
</dbReference>
<dbReference type="RefSeq" id="WP_090339324.1">
    <property type="nucleotide sequence ID" value="NZ_FNXY01000008.1"/>
</dbReference>
<dbReference type="InterPro" id="IPR007627">
    <property type="entry name" value="RNA_pol_sigma70_r2"/>
</dbReference>
<dbReference type="PANTHER" id="PTHR43133">
    <property type="entry name" value="RNA POLYMERASE ECF-TYPE SIGMA FACTO"/>
    <property type="match status" value="1"/>
</dbReference>
<dbReference type="InterPro" id="IPR014284">
    <property type="entry name" value="RNA_pol_sigma-70_dom"/>
</dbReference>
<evidence type="ECO:0000313" key="8">
    <source>
        <dbReference type="Proteomes" id="UP000199532"/>
    </source>
</evidence>
<dbReference type="GO" id="GO:0003677">
    <property type="term" value="F:DNA binding"/>
    <property type="evidence" value="ECO:0007669"/>
    <property type="project" value="InterPro"/>
</dbReference>
<dbReference type="GO" id="GO:0016987">
    <property type="term" value="F:sigma factor activity"/>
    <property type="evidence" value="ECO:0007669"/>
    <property type="project" value="UniProtKB-KW"/>
</dbReference>
<gene>
    <name evidence="7" type="ORF">SAMN04487995_4911</name>
</gene>
<dbReference type="Pfam" id="PF08281">
    <property type="entry name" value="Sigma70_r4_2"/>
    <property type="match status" value="1"/>
</dbReference>
<dbReference type="SUPFAM" id="SSF88659">
    <property type="entry name" value="Sigma3 and sigma4 domains of RNA polymerase sigma factors"/>
    <property type="match status" value="1"/>
</dbReference>
<name>A0A1H6ZGT2_9BACT</name>
<dbReference type="Pfam" id="PF04542">
    <property type="entry name" value="Sigma70_r2"/>
    <property type="match status" value="1"/>
</dbReference>